<evidence type="ECO:0000256" key="2">
    <source>
        <dbReference type="SAM" id="SignalP"/>
    </source>
</evidence>
<feature type="chain" id="PRO_5009584817" description="Cardiolipin synthase N-terminal domain-containing protein" evidence="2">
    <location>
        <begin position="20"/>
        <end position="113"/>
    </location>
</feature>
<dbReference type="InterPro" id="IPR043993">
    <property type="entry name" value="T4SS_pilin"/>
</dbReference>
<gene>
    <name evidence="3" type="ORF">A2431_03880</name>
</gene>
<keyword evidence="1" id="KW-0812">Transmembrane</keyword>
<sequence>MKKLALTLGVLALPVVTFAQDLSNLKTLVGSIGEIVDLIIPILFAIALLGFFYGLVTYIFGAEQNKDQAKKTMIWGVVALFVMASVWGLVRFLGESVGVDQDPAPVVNPLIPR</sequence>
<keyword evidence="1" id="KW-0472">Membrane</keyword>
<dbReference type="Proteomes" id="UP000177697">
    <property type="component" value="Unassembled WGS sequence"/>
</dbReference>
<dbReference type="AlphaFoldDB" id="A0A1G2V1A5"/>
<keyword evidence="2" id="KW-0732">Signal</keyword>
<proteinExistence type="predicted"/>
<dbReference type="Pfam" id="PF18895">
    <property type="entry name" value="T4SS_pilin"/>
    <property type="match status" value="1"/>
</dbReference>
<feature type="transmembrane region" description="Helical" evidence="1">
    <location>
        <begin position="35"/>
        <end position="60"/>
    </location>
</feature>
<dbReference type="EMBL" id="MHWW01000009">
    <property type="protein sequence ID" value="OHB15393.1"/>
    <property type="molecule type" value="Genomic_DNA"/>
</dbReference>
<feature type="transmembrane region" description="Helical" evidence="1">
    <location>
        <begin position="72"/>
        <end position="90"/>
    </location>
</feature>
<feature type="signal peptide" evidence="2">
    <location>
        <begin position="1"/>
        <end position="19"/>
    </location>
</feature>
<keyword evidence="1" id="KW-1133">Transmembrane helix</keyword>
<evidence type="ECO:0000256" key="1">
    <source>
        <dbReference type="SAM" id="Phobius"/>
    </source>
</evidence>
<organism evidence="3 4">
    <name type="scientific">Candidatus Zambryskibacteria bacterium RIFOXYC1_FULL_39_10</name>
    <dbReference type="NCBI Taxonomy" id="1802779"/>
    <lineage>
        <taxon>Bacteria</taxon>
        <taxon>Candidatus Zambryskiibacteriota</taxon>
    </lineage>
</organism>
<reference evidence="3 4" key="1">
    <citation type="journal article" date="2016" name="Nat. Commun.">
        <title>Thousands of microbial genomes shed light on interconnected biogeochemical processes in an aquifer system.</title>
        <authorList>
            <person name="Anantharaman K."/>
            <person name="Brown C.T."/>
            <person name="Hug L.A."/>
            <person name="Sharon I."/>
            <person name="Castelle C.J."/>
            <person name="Probst A.J."/>
            <person name="Thomas B.C."/>
            <person name="Singh A."/>
            <person name="Wilkins M.J."/>
            <person name="Karaoz U."/>
            <person name="Brodie E.L."/>
            <person name="Williams K.H."/>
            <person name="Hubbard S.S."/>
            <person name="Banfield J.F."/>
        </authorList>
    </citation>
    <scope>NUCLEOTIDE SEQUENCE [LARGE SCALE GENOMIC DNA]</scope>
</reference>
<comment type="caution">
    <text evidence="3">The sequence shown here is derived from an EMBL/GenBank/DDBJ whole genome shotgun (WGS) entry which is preliminary data.</text>
</comment>
<name>A0A1G2V1A5_9BACT</name>
<protein>
    <recommendedName>
        <fullName evidence="5">Cardiolipin synthase N-terminal domain-containing protein</fullName>
    </recommendedName>
</protein>
<evidence type="ECO:0000313" key="3">
    <source>
        <dbReference type="EMBL" id="OHB15393.1"/>
    </source>
</evidence>
<evidence type="ECO:0000313" key="4">
    <source>
        <dbReference type="Proteomes" id="UP000177697"/>
    </source>
</evidence>
<evidence type="ECO:0008006" key="5">
    <source>
        <dbReference type="Google" id="ProtNLM"/>
    </source>
</evidence>
<accession>A0A1G2V1A5</accession>